<name>A0A5K3G0F1_MESCO</name>
<dbReference type="AlphaFoldDB" id="A0A5K3G0F1"/>
<evidence type="ECO:0000256" key="4">
    <source>
        <dbReference type="ARBA" id="ARBA00023163"/>
    </source>
</evidence>
<dbReference type="InterPro" id="IPR031176">
    <property type="entry name" value="ELL/occludin"/>
</dbReference>
<dbReference type="PROSITE" id="PS51980">
    <property type="entry name" value="OCEL"/>
    <property type="match status" value="1"/>
</dbReference>
<evidence type="ECO:0000256" key="6">
    <source>
        <dbReference type="PROSITE-ProRule" id="PRU01324"/>
    </source>
</evidence>
<feature type="compositionally biased region" description="Polar residues" evidence="7">
    <location>
        <begin position="300"/>
        <end position="314"/>
    </location>
</feature>
<feature type="region of interest" description="Disordered" evidence="7">
    <location>
        <begin position="699"/>
        <end position="727"/>
    </location>
</feature>
<keyword evidence="3" id="KW-0805">Transcription regulation</keyword>
<dbReference type="GO" id="GO:0042795">
    <property type="term" value="P:snRNA transcription by RNA polymerase II"/>
    <property type="evidence" value="ECO:0007669"/>
    <property type="project" value="TreeGrafter"/>
</dbReference>
<dbReference type="GO" id="GO:0006368">
    <property type="term" value="P:transcription elongation by RNA polymerase II"/>
    <property type="evidence" value="ECO:0007669"/>
    <property type="project" value="InterPro"/>
</dbReference>
<evidence type="ECO:0000313" key="9">
    <source>
        <dbReference type="WBParaSite" id="MCU_011671-RB"/>
    </source>
</evidence>
<dbReference type="WBParaSite" id="MCU_011671-RB">
    <property type="protein sequence ID" value="MCU_011671-RB"/>
    <property type="gene ID" value="MCU_011671"/>
</dbReference>
<dbReference type="SUPFAM" id="SSF144292">
    <property type="entry name" value="occludin/ELL-like"/>
    <property type="match status" value="1"/>
</dbReference>
<dbReference type="SUPFAM" id="SSF46785">
    <property type="entry name" value="Winged helix' DNA-binding domain"/>
    <property type="match status" value="1"/>
</dbReference>
<evidence type="ECO:0000256" key="5">
    <source>
        <dbReference type="ARBA" id="ARBA00023242"/>
    </source>
</evidence>
<sequence length="727" mass="79636">MNKSFESEYKICNGSRDDIEIFHIKLTDSALRTLQSVSHKQSKPIKLTIDGNQGTLAIAGNHSTESFDLSISPLHQSSGGILDFINFQRSRVVNLGKAVSRLTVHANDDSFSAAKLRLSEAEKDQRKLQSKRPLVSNTKGSCFRSSLNSRSFPTPPNSRALDSRTPPSVSLIRTCSPLSVTANKSPAIANAEVGSRQLRDRIIHLLAIQSYQRPELILRLRRDGLTDEQKDQVDAILSKVGRLGRQGEYHLAQVFFNVIEPNWPGYSPSERSTVASLKAKIQSSSPSTISNRPVPAEGVSVSSMTPGSRQNSPLSGIEDFGRKPTRATAPSAPHALGKKIAALDLLSSGIPEATVAAQYGITPALLENWKLNEARLRHTYAQRQGSKMPQSAIPPHSSTQELQKSIRSVTNAAPPTSNTAVKPSAPKRSRLSSDESGVLSGSSSSSTSGNGLSFAPTSSLNHRCTTVAPPSKKPSPPLIEQNRSSSEKTQHSVTCFDGEQTKNSLSRVGSLSNRGSIRRRHHGCGSETSSCGDSSAPSVETSPPPQFGRKGVDANGSEKSKHQRLDSFAEEKSSYLSDEDYLLDTISSKNAELDRLYPAISSASQAAAYREEFEMLYPNYLRLYEPYRDAWNTVMTLKERIMAHVGNRNEETMTRLASELDDFLKLMRTPERREDEVRLLVMTYKLQLLKQRLAAFASHDKSPGQVSDAPLRRPQHRKALLRAGASD</sequence>
<feature type="compositionally biased region" description="Polar residues" evidence="7">
    <location>
        <begin position="396"/>
        <end position="421"/>
    </location>
</feature>
<evidence type="ECO:0000256" key="1">
    <source>
        <dbReference type="ARBA" id="ARBA00004123"/>
    </source>
</evidence>
<evidence type="ECO:0000256" key="7">
    <source>
        <dbReference type="SAM" id="MobiDB-lite"/>
    </source>
</evidence>
<dbReference type="InterPro" id="IPR010844">
    <property type="entry name" value="Occludin_ELL"/>
</dbReference>
<dbReference type="Gene3D" id="1.10.10.2670">
    <property type="entry name" value="E3 ubiquitin-protein ligase"/>
    <property type="match status" value="1"/>
</dbReference>
<feature type="domain" description="OCEL" evidence="8">
    <location>
        <begin position="591"/>
        <end position="701"/>
    </location>
</feature>
<dbReference type="GO" id="GO:0032968">
    <property type="term" value="P:positive regulation of transcription elongation by RNA polymerase II"/>
    <property type="evidence" value="ECO:0007669"/>
    <property type="project" value="TreeGrafter"/>
</dbReference>
<comment type="subcellular location">
    <subcellularLocation>
        <location evidence="1">Nucleus</location>
    </subcellularLocation>
</comment>
<reference evidence="9" key="1">
    <citation type="submission" date="2019-11" db="UniProtKB">
        <authorList>
            <consortium name="WormBaseParasite"/>
        </authorList>
    </citation>
    <scope>IDENTIFICATION</scope>
</reference>
<dbReference type="InterPro" id="IPR042065">
    <property type="entry name" value="E3_ELL-like"/>
</dbReference>
<evidence type="ECO:0000256" key="3">
    <source>
        <dbReference type="ARBA" id="ARBA00023015"/>
    </source>
</evidence>
<comment type="similarity">
    <text evidence="2 6">Belongs to the ELL/occludin family.</text>
</comment>
<dbReference type="GO" id="GO:0008023">
    <property type="term" value="C:transcription elongation factor complex"/>
    <property type="evidence" value="ECO:0007669"/>
    <property type="project" value="InterPro"/>
</dbReference>
<dbReference type="InterPro" id="IPR019464">
    <property type="entry name" value="ELL_N"/>
</dbReference>
<keyword evidence="4" id="KW-0804">Transcription</keyword>
<organism evidence="9">
    <name type="scientific">Mesocestoides corti</name>
    <name type="common">Flatworm</name>
    <dbReference type="NCBI Taxonomy" id="53468"/>
    <lineage>
        <taxon>Eukaryota</taxon>
        <taxon>Metazoa</taxon>
        <taxon>Spiralia</taxon>
        <taxon>Lophotrochozoa</taxon>
        <taxon>Platyhelminthes</taxon>
        <taxon>Cestoda</taxon>
        <taxon>Eucestoda</taxon>
        <taxon>Cyclophyllidea</taxon>
        <taxon>Mesocestoididae</taxon>
        <taxon>Mesocestoides</taxon>
    </lineage>
</organism>
<dbReference type="PANTHER" id="PTHR23288">
    <property type="entry name" value="OCCLUDIN AND RNA POLYMERASE II ELONGATION FACTOR ELL"/>
    <property type="match status" value="1"/>
</dbReference>
<feature type="compositionally biased region" description="Polar residues" evidence="7">
    <location>
        <begin position="455"/>
        <end position="464"/>
    </location>
</feature>
<feature type="compositionally biased region" description="Polar residues" evidence="7">
    <location>
        <begin position="501"/>
        <end position="515"/>
    </location>
</feature>
<dbReference type="PANTHER" id="PTHR23288:SF17">
    <property type="entry name" value="RNA POLYMERASE II ELONGATION FACTOR ELL"/>
    <property type="match status" value="1"/>
</dbReference>
<feature type="region of interest" description="Disordered" evidence="7">
    <location>
        <begin position="381"/>
        <end position="566"/>
    </location>
</feature>
<proteinExistence type="inferred from homology"/>
<feature type="region of interest" description="Disordered" evidence="7">
    <location>
        <begin position="284"/>
        <end position="333"/>
    </location>
</feature>
<feature type="compositionally biased region" description="Low complexity" evidence="7">
    <location>
        <begin position="434"/>
        <end position="453"/>
    </location>
</feature>
<accession>A0A5K3G0F1</accession>
<dbReference type="GO" id="GO:0000987">
    <property type="term" value="F:cis-regulatory region sequence-specific DNA binding"/>
    <property type="evidence" value="ECO:0007669"/>
    <property type="project" value="TreeGrafter"/>
</dbReference>
<protein>
    <submittedName>
        <fullName evidence="9">ELL domain-containing protein</fullName>
    </submittedName>
</protein>
<dbReference type="Pfam" id="PF10390">
    <property type="entry name" value="ELL"/>
    <property type="match status" value="1"/>
</dbReference>
<feature type="compositionally biased region" description="Basic and acidic residues" evidence="7">
    <location>
        <begin position="550"/>
        <end position="566"/>
    </location>
</feature>
<feature type="compositionally biased region" description="Polar residues" evidence="7">
    <location>
        <begin position="135"/>
        <end position="152"/>
    </location>
</feature>
<evidence type="ECO:0000256" key="2">
    <source>
        <dbReference type="ARBA" id="ARBA00009171"/>
    </source>
</evidence>
<keyword evidence="5" id="KW-0539">Nucleus</keyword>
<feature type="region of interest" description="Disordered" evidence="7">
    <location>
        <begin position="122"/>
        <end position="167"/>
    </location>
</feature>
<dbReference type="InterPro" id="IPR036390">
    <property type="entry name" value="WH_DNA-bd_sf"/>
</dbReference>
<feature type="compositionally biased region" description="Polar residues" evidence="7">
    <location>
        <begin position="526"/>
        <end position="541"/>
    </location>
</feature>
<evidence type="ECO:0000259" key="8">
    <source>
        <dbReference type="PROSITE" id="PS51980"/>
    </source>
</evidence>